<dbReference type="Proteomes" id="UP001054252">
    <property type="component" value="Unassembled WGS sequence"/>
</dbReference>
<reference evidence="2 3" key="1">
    <citation type="journal article" date="2021" name="Commun. Biol.">
        <title>The genome of Shorea leprosula (Dipterocarpaceae) highlights the ecological relevance of drought in aseasonal tropical rainforests.</title>
        <authorList>
            <person name="Ng K.K.S."/>
            <person name="Kobayashi M.J."/>
            <person name="Fawcett J.A."/>
            <person name="Hatakeyama M."/>
            <person name="Paape T."/>
            <person name="Ng C.H."/>
            <person name="Ang C.C."/>
            <person name="Tnah L.H."/>
            <person name="Lee C.T."/>
            <person name="Nishiyama T."/>
            <person name="Sese J."/>
            <person name="O'Brien M.J."/>
            <person name="Copetti D."/>
            <person name="Mohd Noor M.I."/>
            <person name="Ong R.C."/>
            <person name="Putra M."/>
            <person name="Sireger I.Z."/>
            <person name="Indrioko S."/>
            <person name="Kosugi Y."/>
            <person name="Izuno A."/>
            <person name="Isagi Y."/>
            <person name="Lee S.L."/>
            <person name="Shimizu K.K."/>
        </authorList>
    </citation>
    <scope>NUCLEOTIDE SEQUENCE [LARGE SCALE GENOMIC DNA]</scope>
    <source>
        <strain evidence="2">214</strain>
    </source>
</reference>
<name>A0AAV5M0T0_9ROSI</name>
<feature type="compositionally biased region" description="Polar residues" evidence="1">
    <location>
        <begin position="78"/>
        <end position="99"/>
    </location>
</feature>
<evidence type="ECO:0000313" key="2">
    <source>
        <dbReference type="EMBL" id="GKV43370.1"/>
    </source>
</evidence>
<evidence type="ECO:0000313" key="3">
    <source>
        <dbReference type="Proteomes" id="UP001054252"/>
    </source>
</evidence>
<feature type="region of interest" description="Disordered" evidence="1">
    <location>
        <begin position="1"/>
        <end position="29"/>
    </location>
</feature>
<gene>
    <name evidence="2" type="ORF">SLEP1_g50670</name>
</gene>
<feature type="region of interest" description="Disordered" evidence="1">
    <location>
        <begin position="42"/>
        <end position="199"/>
    </location>
</feature>
<dbReference type="AlphaFoldDB" id="A0AAV5M0T0"/>
<evidence type="ECO:0000256" key="1">
    <source>
        <dbReference type="SAM" id="MobiDB-lite"/>
    </source>
</evidence>
<sequence length="199" mass="21087">MAGTGIPAGIFDGGQILPPVPVPRGEWGSPRFLPLDAEKECKQRGIRHRATSREQVRHSAASREQVRCSAASREGPGTVQQAESKSGTGSKSGAVQQVWRSAASREQVRHRQQAAESKTGTVQQAERESGTGSKSGTMQQAAESKCRDKVQQSAGRTPADLQAAANSFDSSSRSRSITAPTADLQQICSSKKGRGTEEG</sequence>
<proteinExistence type="predicted"/>
<keyword evidence="3" id="KW-1185">Reference proteome</keyword>
<comment type="caution">
    <text evidence="2">The sequence shown here is derived from an EMBL/GenBank/DDBJ whole genome shotgun (WGS) entry which is preliminary data.</text>
</comment>
<feature type="compositionally biased region" description="Polar residues" evidence="1">
    <location>
        <begin position="114"/>
        <end position="142"/>
    </location>
</feature>
<protein>
    <submittedName>
        <fullName evidence="2">Uncharacterized protein</fullName>
    </submittedName>
</protein>
<dbReference type="EMBL" id="BPVZ01000168">
    <property type="protein sequence ID" value="GKV43370.1"/>
    <property type="molecule type" value="Genomic_DNA"/>
</dbReference>
<organism evidence="2 3">
    <name type="scientific">Rubroshorea leprosula</name>
    <dbReference type="NCBI Taxonomy" id="152421"/>
    <lineage>
        <taxon>Eukaryota</taxon>
        <taxon>Viridiplantae</taxon>
        <taxon>Streptophyta</taxon>
        <taxon>Embryophyta</taxon>
        <taxon>Tracheophyta</taxon>
        <taxon>Spermatophyta</taxon>
        <taxon>Magnoliopsida</taxon>
        <taxon>eudicotyledons</taxon>
        <taxon>Gunneridae</taxon>
        <taxon>Pentapetalae</taxon>
        <taxon>rosids</taxon>
        <taxon>malvids</taxon>
        <taxon>Malvales</taxon>
        <taxon>Dipterocarpaceae</taxon>
        <taxon>Rubroshorea</taxon>
    </lineage>
</organism>
<accession>A0AAV5M0T0</accession>
<feature type="compositionally biased region" description="Polar residues" evidence="1">
    <location>
        <begin position="177"/>
        <end position="189"/>
    </location>
</feature>